<dbReference type="EMBL" id="CP054719">
    <property type="protein sequence ID" value="QOL20031.1"/>
    <property type="molecule type" value="Genomic_DNA"/>
</dbReference>
<accession>A0A7L9RU31</accession>
<name>A0A7L9RU31_9PROT</name>
<keyword evidence="3" id="KW-1185">Reference proteome</keyword>
<reference evidence="2 3" key="1">
    <citation type="submission" date="2020-06" db="EMBL/GenBank/DDBJ databases">
        <title>The endosymbiont of the kinetoplastid Bodo saltans is a Paracaedibacter-like alpha-proteobacterium possessing a putative toxin-antitoxin system.</title>
        <authorList>
            <person name="Midha S."/>
            <person name="Rigden D.J."/>
            <person name="Siozios S."/>
            <person name="Hurst G.D.D."/>
            <person name="Jackson A.P."/>
        </authorList>
    </citation>
    <scope>NUCLEOTIDE SEQUENCE [LARGE SCALE GENOMIC DNA]</scope>
    <source>
        <strain evidence="2">Lake Konstanz</strain>
    </source>
</reference>
<dbReference type="AlphaFoldDB" id="A0A7L9RU31"/>
<dbReference type="PROSITE" id="PS51462">
    <property type="entry name" value="NUDIX"/>
    <property type="match status" value="1"/>
</dbReference>
<dbReference type="RefSeq" id="WP_350331586.1">
    <property type="nucleotide sequence ID" value="NZ_CP054719.1"/>
</dbReference>
<dbReference type="Gene3D" id="3.90.79.10">
    <property type="entry name" value="Nucleoside Triphosphate Pyrophosphohydrolase"/>
    <property type="match status" value="1"/>
</dbReference>
<feature type="domain" description="Nudix hydrolase" evidence="1">
    <location>
        <begin position="19"/>
        <end position="171"/>
    </location>
</feature>
<dbReference type="KEGG" id="pbal:CPBP_00808"/>
<dbReference type="InterPro" id="IPR000086">
    <property type="entry name" value="NUDIX_hydrolase_dom"/>
</dbReference>
<evidence type="ECO:0000259" key="1">
    <source>
        <dbReference type="PROSITE" id="PS51462"/>
    </source>
</evidence>
<proteinExistence type="predicted"/>
<dbReference type="SUPFAM" id="SSF55811">
    <property type="entry name" value="Nudix"/>
    <property type="match status" value="1"/>
</dbReference>
<keyword evidence="2" id="KW-0378">Hydrolase</keyword>
<evidence type="ECO:0000313" key="3">
    <source>
        <dbReference type="Proteomes" id="UP000594001"/>
    </source>
</evidence>
<sequence length="212" mass="24337">MMKNSKSNFLRRRQRVNKHSREACAAGVLPLSITPEGTRVVLLGYGSCSQGGVYRNFWSDFGGKLDPEETAKEAALREFHEETAYYFKKEITKLDQLLKLHGNEKYVSFAAEVSYAPIELIKENAARVRFEGTLYERNHVEMEDYRWVSLSTLLSHPATLHQEGLYPPFIEYHLSQKSVQDSLRMLLTKNITDLKTETFESKLFGKGLVSSY</sequence>
<gene>
    <name evidence="2" type="ORF">CPBP_00808</name>
</gene>
<protein>
    <submittedName>
        <fullName evidence="2">NUDIX hydrolase</fullName>
    </submittedName>
</protein>
<dbReference type="Pfam" id="PF00293">
    <property type="entry name" value="NUDIX"/>
    <property type="match status" value="1"/>
</dbReference>
<organism evidence="2 3">
    <name type="scientific">Candidatus Bodocaedibacter vickermanii</name>
    <dbReference type="NCBI Taxonomy" id="2741701"/>
    <lineage>
        <taxon>Bacteria</taxon>
        <taxon>Pseudomonadati</taxon>
        <taxon>Pseudomonadota</taxon>
        <taxon>Alphaproteobacteria</taxon>
        <taxon>Holosporales</taxon>
        <taxon>Candidatus Paracaedibacteraceae</taxon>
        <taxon>Candidatus Bodocaedibacter</taxon>
    </lineage>
</organism>
<evidence type="ECO:0000313" key="2">
    <source>
        <dbReference type="EMBL" id="QOL20031.1"/>
    </source>
</evidence>
<dbReference type="Proteomes" id="UP000594001">
    <property type="component" value="Chromosome"/>
</dbReference>
<dbReference type="InterPro" id="IPR015797">
    <property type="entry name" value="NUDIX_hydrolase-like_dom_sf"/>
</dbReference>
<dbReference type="GO" id="GO:0016787">
    <property type="term" value="F:hydrolase activity"/>
    <property type="evidence" value="ECO:0007669"/>
    <property type="project" value="UniProtKB-KW"/>
</dbReference>